<dbReference type="AlphaFoldDB" id="A0A8H4PT59"/>
<organism evidence="1 2">
    <name type="scientific">Ophiocordyceps sinensis</name>
    <dbReference type="NCBI Taxonomy" id="72228"/>
    <lineage>
        <taxon>Eukaryota</taxon>
        <taxon>Fungi</taxon>
        <taxon>Dikarya</taxon>
        <taxon>Ascomycota</taxon>
        <taxon>Pezizomycotina</taxon>
        <taxon>Sordariomycetes</taxon>
        <taxon>Hypocreomycetidae</taxon>
        <taxon>Hypocreales</taxon>
        <taxon>Ophiocordycipitaceae</taxon>
        <taxon>Ophiocordyceps</taxon>
    </lineage>
</organism>
<proteinExistence type="predicted"/>
<keyword evidence="2" id="KW-1185">Reference proteome</keyword>
<comment type="caution">
    <text evidence="1">The sequence shown here is derived from an EMBL/GenBank/DDBJ whole genome shotgun (WGS) entry which is preliminary data.</text>
</comment>
<sequence length="113" mass="12606">MSVLTGHCEQSFFRGSAESNKGLHGTRGGWSGSLEVSTVRGWDRKRCGCDDGKKLFACIKSCPPSPTLPRREAEQWRSWSSCCWSKQQSKAGPPKERQAEMDAKFILRITKIG</sequence>
<dbReference type="Proteomes" id="UP000557566">
    <property type="component" value="Unassembled WGS sequence"/>
</dbReference>
<reference evidence="1 2" key="1">
    <citation type="journal article" date="2020" name="Genome Biol. Evol.">
        <title>A new high-quality draft genome assembly of the Chinese cordyceps Ophiocordyceps sinensis.</title>
        <authorList>
            <person name="Shu R."/>
            <person name="Zhang J."/>
            <person name="Meng Q."/>
            <person name="Zhang H."/>
            <person name="Zhou G."/>
            <person name="Li M."/>
            <person name="Wu P."/>
            <person name="Zhao Y."/>
            <person name="Chen C."/>
            <person name="Qin Q."/>
        </authorList>
    </citation>
    <scope>NUCLEOTIDE SEQUENCE [LARGE SCALE GENOMIC DNA]</scope>
    <source>
        <strain evidence="1 2">IOZ07</strain>
    </source>
</reference>
<gene>
    <name evidence="1" type="ORF">G6O67_001923</name>
</gene>
<accession>A0A8H4PT59</accession>
<protein>
    <submittedName>
        <fullName evidence="1">Uncharacterized protein</fullName>
    </submittedName>
</protein>
<dbReference type="EMBL" id="JAAVMX010000003">
    <property type="protein sequence ID" value="KAF4509994.1"/>
    <property type="molecule type" value="Genomic_DNA"/>
</dbReference>
<name>A0A8H4PT59_9HYPO</name>
<evidence type="ECO:0000313" key="1">
    <source>
        <dbReference type="EMBL" id="KAF4509994.1"/>
    </source>
</evidence>
<evidence type="ECO:0000313" key="2">
    <source>
        <dbReference type="Proteomes" id="UP000557566"/>
    </source>
</evidence>